<dbReference type="GO" id="GO:0003677">
    <property type="term" value="F:DNA binding"/>
    <property type="evidence" value="ECO:0007669"/>
    <property type="project" value="InterPro"/>
</dbReference>
<protein>
    <submittedName>
        <fullName evidence="3">Transposase IS116/IS110/IS902 family protein</fullName>
    </submittedName>
</protein>
<dbReference type="Pfam" id="PF02371">
    <property type="entry name" value="Transposase_20"/>
    <property type="match status" value="1"/>
</dbReference>
<feature type="compositionally biased region" description="Basic residues" evidence="1">
    <location>
        <begin position="15"/>
        <end position="25"/>
    </location>
</feature>
<dbReference type="Proteomes" id="UP000298324">
    <property type="component" value="Unassembled WGS sequence"/>
</dbReference>
<evidence type="ECO:0000259" key="2">
    <source>
        <dbReference type="Pfam" id="PF02371"/>
    </source>
</evidence>
<dbReference type="InterPro" id="IPR003346">
    <property type="entry name" value="Transposase_20"/>
</dbReference>
<sequence length="108" mass="12563">MQKLAGLNLKENSSGKHKGKTTISKRGRRRLRAILFQGIMPIVAKNNEFSELHQYYNTRANNPLKKKQSLILLCCKLIRIFFTLMTKKVAYDPEKMMRDIKRPEIQAA</sequence>
<keyword evidence="4" id="KW-1185">Reference proteome</keyword>
<accession>A0A4Y7RHG8</accession>
<feature type="domain" description="Transposase IS116/IS110/IS902 C-terminal" evidence="2">
    <location>
        <begin position="2"/>
        <end position="54"/>
    </location>
</feature>
<dbReference type="EMBL" id="QFGA01000001">
    <property type="protein sequence ID" value="TEB08209.1"/>
    <property type="molecule type" value="Genomic_DNA"/>
</dbReference>
<dbReference type="GO" id="GO:0004803">
    <property type="term" value="F:transposase activity"/>
    <property type="evidence" value="ECO:0007669"/>
    <property type="project" value="InterPro"/>
</dbReference>
<organism evidence="3 4">
    <name type="scientific">Pelotomaculum schinkii</name>
    <dbReference type="NCBI Taxonomy" id="78350"/>
    <lineage>
        <taxon>Bacteria</taxon>
        <taxon>Bacillati</taxon>
        <taxon>Bacillota</taxon>
        <taxon>Clostridia</taxon>
        <taxon>Eubacteriales</taxon>
        <taxon>Desulfotomaculaceae</taxon>
        <taxon>Pelotomaculum</taxon>
    </lineage>
</organism>
<name>A0A4Y7RHG8_9FIRM</name>
<gene>
    <name evidence="3" type="ORF">Psch_01764</name>
</gene>
<dbReference type="AlphaFoldDB" id="A0A4Y7RHG8"/>
<reference evidence="3 4" key="1">
    <citation type="journal article" date="2018" name="Environ. Microbiol.">
        <title>Novel energy conservation strategies and behaviour of Pelotomaculum schinkii driving syntrophic propionate catabolism.</title>
        <authorList>
            <person name="Hidalgo-Ahumada C.A.P."/>
            <person name="Nobu M.K."/>
            <person name="Narihiro T."/>
            <person name="Tamaki H."/>
            <person name="Liu W.T."/>
            <person name="Kamagata Y."/>
            <person name="Stams A.J.M."/>
            <person name="Imachi H."/>
            <person name="Sousa D.Z."/>
        </authorList>
    </citation>
    <scope>NUCLEOTIDE SEQUENCE [LARGE SCALE GENOMIC DNA]</scope>
    <source>
        <strain evidence="3 4">HH</strain>
    </source>
</reference>
<evidence type="ECO:0000313" key="4">
    <source>
        <dbReference type="Proteomes" id="UP000298324"/>
    </source>
</evidence>
<evidence type="ECO:0000256" key="1">
    <source>
        <dbReference type="SAM" id="MobiDB-lite"/>
    </source>
</evidence>
<feature type="region of interest" description="Disordered" evidence="1">
    <location>
        <begin position="1"/>
        <end position="25"/>
    </location>
</feature>
<proteinExistence type="predicted"/>
<comment type="caution">
    <text evidence="3">The sequence shown here is derived from an EMBL/GenBank/DDBJ whole genome shotgun (WGS) entry which is preliminary data.</text>
</comment>
<dbReference type="GO" id="GO:0006313">
    <property type="term" value="P:DNA transposition"/>
    <property type="evidence" value="ECO:0007669"/>
    <property type="project" value="InterPro"/>
</dbReference>
<evidence type="ECO:0000313" key="3">
    <source>
        <dbReference type="EMBL" id="TEB08209.1"/>
    </source>
</evidence>